<dbReference type="InterPro" id="IPR000909">
    <property type="entry name" value="PLipase_C_PInositol-sp_X_dom"/>
</dbReference>
<evidence type="ECO:0000313" key="11">
    <source>
        <dbReference type="EMBL" id="ABO97602.1"/>
    </source>
</evidence>
<comment type="catalytic activity">
    <reaction evidence="1 7">
        <text>a 1,2-diacyl-sn-glycero-3-phospho-(1D-myo-inositol-4,5-bisphosphate) + H2O = 1D-myo-inositol 1,4,5-trisphosphate + a 1,2-diacyl-sn-glycerol + H(+)</text>
        <dbReference type="Rhea" id="RHEA:33179"/>
        <dbReference type="ChEBI" id="CHEBI:15377"/>
        <dbReference type="ChEBI" id="CHEBI:15378"/>
        <dbReference type="ChEBI" id="CHEBI:17815"/>
        <dbReference type="ChEBI" id="CHEBI:58456"/>
        <dbReference type="ChEBI" id="CHEBI:203600"/>
        <dbReference type="EC" id="3.1.4.11"/>
    </reaction>
</comment>
<evidence type="ECO:0000256" key="1">
    <source>
        <dbReference type="ARBA" id="ARBA00001195"/>
    </source>
</evidence>
<dbReference type="OrthoDB" id="269822at2759"/>
<gene>
    <name evidence="11" type="ORF">OSTLU_50249</name>
</gene>
<evidence type="ECO:0000259" key="9">
    <source>
        <dbReference type="PROSITE" id="PS50004"/>
    </source>
</evidence>
<dbReference type="Pfam" id="PF00387">
    <property type="entry name" value="PI-PLC-Y"/>
    <property type="match status" value="1"/>
</dbReference>
<dbReference type="OMA" id="LAVYCHA"/>
<dbReference type="Gene3D" id="2.60.40.150">
    <property type="entry name" value="C2 domain"/>
    <property type="match status" value="1"/>
</dbReference>
<dbReference type="HOGENOM" id="CLU_002738_3_2_1"/>
<dbReference type="PANTHER" id="PTHR10336:SF36">
    <property type="entry name" value="1-PHOSPHATIDYLINOSITOL 4,5-BISPHOSPHATE PHOSPHODIESTERASE BETA-4"/>
    <property type="match status" value="1"/>
</dbReference>
<dbReference type="PANTHER" id="PTHR10336">
    <property type="entry name" value="PHOSPHOINOSITIDE-SPECIFIC PHOSPHOLIPASE C FAMILY PROTEIN"/>
    <property type="match status" value="1"/>
</dbReference>
<dbReference type="PROSITE" id="PS50007">
    <property type="entry name" value="PIPLC_X_DOMAIN"/>
    <property type="match status" value="1"/>
</dbReference>
<dbReference type="GO" id="GO:0004435">
    <property type="term" value="F:phosphatidylinositol-4,5-bisphosphate phospholipase C activity"/>
    <property type="evidence" value="ECO:0007669"/>
    <property type="project" value="UniProtKB-EC"/>
</dbReference>
<dbReference type="KEGG" id="olu:OSTLU_50249"/>
<keyword evidence="4 7" id="KW-0442">Lipid degradation</keyword>
<proteinExistence type="predicted"/>
<dbReference type="Pfam" id="PF00388">
    <property type="entry name" value="PI-PLC-X"/>
    <property type="match status" value="1"/>
</dbReference>
<dbReference type="Gramene" id="ABO97602">
    <property type="protein sequence ID" value="ABO97602"/>
    <property type="gene ID" value="OSTLU_50249"/>
</dbReference>
<dbReference type="InterPro" id="IPR001192">
    <property type="entry name" value="PI-PLC_fam"/>
</dbReference>
<dbReference type="InterPro" id="IPR017946">
    <property type="entry name" value="PLC-like_Pdiesterase_TIM-brl"/>
</dbReference>
<keyword evidence="5 7" id="KW-0443">Lipid metabolism</keyword>
<dbReference type="EC" id="3.1.4.11" evidence="2 7"/>
<accession>A4S165</accession>
<keyword evidence="12" id="KW-1185">Reference proteome</keyword>
<dbReference type="RefSeq" id="XP_001419309.1">
    <property type="nucleotide sequence ID" value="XM_001419272.1"/>
</dbReference>
<feature type="region of interest" description="Disordered" evidence="8">
    <location>
        <begin position="472"/>
        <end position="495"/>
    </location>
</feature>
<evidence type="ECO:0000256" key="6">
    <source>
        <dbReference type="ARBA" id="ARBA00023224"/>
    </source>
</evidence>
<evidence type="ECO:0000259" key="10">
    <source>
        <dbReference type="PROSITE" id="PS50008"/>
    </source>
</evidence>
<evidence type="ECO:0000256" key="5">
    <source>
        <dbReference type="ARBA" id="ARBA00023098"/>
    </source>
</evidence>
<feature type="domain" description="PI-PLC Y-box" evidence="10">
    <location>
        <begin position="207"/>
        <end position="315"/>
    </location>
</feature>
<dbReference type="PROSITE" id="PS50008">
    <property type="entry name" value="PIPLC_Y_DOMAIN"/>
    <property type="match status" value="1"/>
</dbReference>
<dbReference type="SMART" id="SM00149">
    <property type="entry name" value="PLCYc"/>
    <property type="match status" value="1"/>
</dbReference>
<dbReference type="CDD" id="cd00275">
    <property type="entry name" value="C2_PLC_like"/>
    <property type="match status" value="1"/>
</dbReference>
<evidence type="ECO:0000256" key="2">
    <source>
        <dbReference type="ARBA" id="ARBA00012368"/>
    </source>
</evidence>
<dbReference type="SMART" id="SM00239">
    <property type="entry name" value="C2"/>
    <property type="match status" value="1"/>
</dbReference>
<dbReference type="SMART" id="SM00148">
    <property type="entry name" value="PLCXc"/>
    <property type="match status" value="1"/>
</dbReference>
<evidence type="ECO:0000256" key="4">
    <source>
        <dbReference type="ARBA" id="ARBA00022963"/>
    </source>
</evidence>
<dbReference type="PROSITE" id="PS50004">
    <property type="entry name" value="C2"/>
    <property type="match status" value="1"/>
</dbReference>
<dbReference type="eggNOG" id="KOG0169">
    <property type="taxonomic scope" value="Eukaryota"/>
</dbReference>
<dbReference type="STRING" id="436017.A4S165"/>
<evidence type="ECO:0000313" key="12">
    <source>
        <dbReference type="Proteomes" id="UP000001568"/>
    </source>
</evidence>
<reference evidence="11 12" key="1">
    <citation type="journal article" date="2007" name="Proc. Natl. Acad. Sci. U.S.A.">
        <title>The tiny eukaryote Ostreococcus provides genomic insights into the paradox of plankton speciation.</title>
        <authorList>
            <person name="Palenik B."/>
            <person name="Grimwood J."/>
            <person name="Aerts A."/>
            <person name="Rouze P."/>
            <person name="Salamov A."/>
            <person name="Putnam N."/>
            <person name="Dupont C."/>
            <person name="Jorgensen R."/>
            <person name="Derelle E."/>
            <person name="Rombauts S."/>
            <person name="Zhou K."/>
            <person name="Otillar R."/>
            <person name="Merchant S.S."/>
            <person name="Podell S."/>
            <person name="Gaasterland T."/>
            <person name="Napoli C."/>
            <person name="Gendler K."/>
            <person name="Manuell A."/>
            <person name="Tai V."/>
            <person name="Vallon O."/>
            <person name="Piganeau G."/>
            <person name="Jancek S."/>
            <person name="Heijde M."/>
            <person name="Jabbari K."/>
            <person name="Bowler C."/>
            <person name="Lohr M."/>
            <person name="Robbens S."/>
            <person name="Werner G."/>
            <person name="Dubchak I."/>
            <person name="Pazour G.J."/>
            <person name="Ren Q."/>
            <person name="Paulsen I."/>
            <person name="Delwiche C."/>
            <person name="Schmutz J."/>
            <person name="Rokhsar D."/>
            <person name="Van de Peer Y."/>
            <person name="Moreau H."/>
            <person name="Grigoriev I.V."/>
        </authorList>
    </citation>
    <scope>NUCLEOTIDE SEQUENCE [LARGE SCALE GENOMIC DNA]</scope>
    <source>
        <strain evidence="11 12">CCE9901</strain>
    </source>
</reference>
<dbReference type="InterPro" id="IPR001711">
    <property type="entry name" value="PLipase_C_Pinositol-sp_Y"/>
</dbReference>
<dbReference type="GO" id="GO:0016042">
    <property type="term" value="P:lipid catabolic process"/>
    <property type="evidence" value="ECO:0007669"/>
    <property type="project" value="UniProtKB-KW"/>
</dbReference>
<dbReference type="PRINTS" id="PR00390">
    <property type="entry name" value="PHPHLIPASEC"/>
</dbReference>
<dbReference type="SUPFAM" id="SSF49562">
    <property type="entry name" value="C2 domain (Calcium/lipid-binding domain, CaLB)"/>
    <property type="match status" value="1"/>
</dbReference>
<organism evidence="11 12">
    <name type="scientific">Ostreococcus lucimarinus (strain CCE9901)</name>
    <dbReference type="NCBI Taxonomy" id="436017"/>
    <lineage>
        <taxon>Eukaryota</taxon>
        <taxon>Viridiplantae</taxon>
        <taxon>Chlorophyta</taxon>
        <taxon>Mamiellophyceae</taxon>
        <taxon>Mamiellales</taxon>
        <taxon>Bathycoccaceae</taxon>
        <taxon>Ostreococcus</taxon>
    </lineage>
</organism>
<dbReference type="SUPFAM" id="SSF51695">
    <property type="entry name" value="PLC-like phosphodiesterases"/>
    <property type="match status" value="1"/>
</dbReference>
<keyword evidence="3 7" id="KW-0378">Hydrolase</keyword>
<dbReference type="AlphaFoldDB" id="A4S165"/>
<name>A4S165_OSTLU</name>
<dbReference type="Proteomes" id="UP000001568">
    <property type="component" value="Chromosome 8"/>
</dbReference>
<sequence length="495" mass="54795">MTDELSHYFVNSSHNTYLDGGQLFSRSTSSAIAWALERGCRVVELDCYDGGSKGPIITHGGTAVRPMLFKDAIAVINDRAHVASEYPVIVTLENHASRETRAVMAKIMRHTFGDKLWTPPSKGEGEGEEESYVLDRWPSPAELKGKVIIRDKSTKATLSTGKNKLSVANSVVNLSKSAPAGVPEDSDGTSEDDGGEDDEDIKALVSLRNLKFHGFKEAKDLGTKFSCSWSENKAKKLVEKSSQKDLLEFTKAHLLRTYPGGQRIMSNNYDPSDAWSIGASLVALNFQAQDRYMWVNQAKFAVNGGCGYVKKPDYLINPSVQRPTKPRILRIHVFCGLGWENFKDADFMSAPDTFMKISLFGCVADRLSATSRGNSMRTSVYSKARVGPCAQPIWNEHFDLEIREPELTVLQIQAMDKDGARDEFLAHYDVAVSALREGVRIVPLLARDDEYVHDSKSCAGVLCKFEWLDEKSSSNDALPARTNESKETTNISEDA</sequence>
<feature type="compositionally biased region" description="Acidic residues" evidence="8">
    <location>
        <begin position="184"/>
        <end position="198"/>
    </location>
</feature>
<protein>
    <recommendedName>
        <fullName evidence="2 7">Phosphoinositide phospholipase C</fullName>
        <ecNumber evidence="2 7">3.1.4.11</ecNumber>
    </recommendedName>
</protein>
<dbReference type="Gene3D" id="3.20.20.190">
    <property type="entry name" value="Phosphatidylinositol (PI) phosphodiesterase"/>
    <property type="match status" value="1"/>
</dbReference>
<evidence type="ECO:0000256" key="7">
    <source>
        <dbReference type="RuleBase" id="RU361133"/>
    </source>
</evidence>
<keyword evidence="6" id="KW-0807">Transducer</keyword>
<evidence type="ECO:0000256" key="8">
    <source>
        <dbReference type="SAM" id="MobiDB-lite"/>
    </source>
</evidence>
<feature type="region of interest" description="Disordered" evidence="8">
    <location>
        <begin position="176"/>
        <end position="198"/>
    </location>
</feature>
<dbReference type="GeneID" id="5003434"/>
<dbReference type="GO" id="GO:0051209">
    <property type="term" value="P:release of sequestered calcium ion into cytosol"/>
    <property type="evidence" value="ECO:0007669"/>
    <property type="project" value="TreeGrafter"/>
</dbReference>
<dbReference type="GO" id="GO:0048015">
    <property type="term" value="P:phosphatidylinositol-mediated signaling"/>
    <property type="evidence" value="ECO:0007669"/>
    <property type="project" value="TreeGrafter"/>
</dbReference>
<dbReference type="EMBL" id="CP000588">
    <property type="protein sequence ID" value="ABO97602.1"/>
    <property type="molecule type" value="Genomic_DNA"/>
</dbReference>
<feature type="domain" description="C2" evidence="9">
    <location>
        <begin position="310"/>
        <end position="446"/>
    </location>
</feature>
<dbReference type="Pfam" id="PF00168">
    <property type="entry name" value="C2"/>
    <property type="match status" value="1"/>
</dbReference>
<evidence type="ECO:0000256" key="3">
    <source>
        <dbReference type="ARBA" id="ARBA00022801"/>
    </source>
</evidence>
<dbReference type="InterPro" id="IPR035892">
    <property type="entry name" value="C2_domain_sf"/>
</dbReference>
<dbReference type="InterPro" id="IPR000008">
    <property type="entry name" value="C2_dom"/>
</dbReference>